<dbReference type="EMBL" id="ABED02000024">
    <property type="protein sequence ID" value="EDP21983.1"/>
    <property type="molecule type" value="Genomic_DNA"/>
</dbReference>
<dbReference type="Proteomes" id="UP000005945">
    <property type="component" value="Unassembled WGS sequence"/>
</dbReference>
<reference evidence="1 2" key="1">
    <citation type="submission" date="2007-09" db="EMBL/GenBank/DDBJ databases">
        <title>Draft genome sequence of Faecalibacterium prausnitzii M21/2.</title>
        <authorList>
            <person name="Sudarsanam P."/>
            <person name="Ley R."/>
            <person name="Guruge J."/>
            <person name="Turnbaugh P.J."/>
            <person name="Mahowald M."/>
            <person name="Liep D."/>
            <person name="Gordon J."/>
        </authorList>
    </citation>
    <scope>NUCLEOTIDE SEQUENCE [LARGE SCALE GENOMIC DNA]</scope>
    <source>
        <strain evidence="1 2">M21/2</strain>
    </source>
</reference>
<comment type="caution">
    <text evidence="1">The sequence shown here is derived from an EMBL/GenBank/DDBJ whole genome shotgun (WGS) entry which is preliminary data.</text>
</comment>
<reference evidence="1 2" key="2">
    <citation type="submission" date="2007-09" db="EMBL/GenBank/DDBJ databases">
        <authorList>
            <person name="Fulton L."/>
            <person name="Clifton S."/>
            <person name="Fulton B."/>
            <person name="Xu J."/>
            <person name="Minx P."/>
            <person name="Pepin K.H."/>
            <person name="Johnson M."/>
            <person name="Thiruvilangam P."/>
            <person name="Bhonagiri V."/>
            <person name="Nash W.E."/>
            <person name="Mardis E.R."/>
            <person name="Wilson R.K."/>
        </authorList>
    </citation>
    <scope>NUCLEOTIDE SEQUENCE [LARGE SCALE GENOMIC DNA]</scope>
    <source>
        <strain evidence="1 2">M21/2</strain>
    </source>
</reference>
<gene>
    <name evidence="1" type="ORF">FAEPRAM212_01304</name>
</gene>
<organism evidence="1 2">
    <name type="scientific">Faecalibacterium prausnitzii M21/2</name>
    <dbReference type="NCBI Taxonomy" id="411485"/>
    <lineage>
        <taxon>Bacteria</taxon>
        <taxon>Bacillati</taxon>
        <taxon>Bacillota</taxon>
        <taxon>Clostridia</taxon>
        <taxon>Eubacteriales</taxon>
        <taxon>Oscillospiraceae</taxon>
        <taxon>Faecalibacterium</taxon>
    </lineage>
</organism>
<evidence type="ECO:0000313" key="1">
    <source>
        <dbReference type="EMBL" id="EDP21983.1"/>
    </source>
</evidence>
<dbReference type="AlphaFoldDB" id="A8SAA6"/>
<evidence type="ECO:0000313" key="2">
    <source>
        <dbReference type="Proteomes" id="UP000005945"/>
    </source>
</evidence>
<sequence length="41" mass="4689">MSRLFPFYLSCLFLRALQHAVPPVTAISNFTFLYTLLLGIL</sequence>
<name>A8SAA6_9FIRM</name>
<dbReference type="HOGENOM" id="CLU_3270337_0_0_9"/>
<proteinExistence type="predicted"/>
<protein>
    <submittedName>
        <fullName evidence="1">Uncharacterized protein</fullName>
    </submittedName>
</protein>
<accession>A8SAA6</accession>